<keyword evidence="3" id="KW-1185">Reference proteome</keyword>
<name>A0A9N9V6W4_9HYPO</name>
<feature type="compositionally biased region" description="Polar residues" evidence="1">
    <location>
        <begin position="1"/>
        <end position="10"/>
    </location>
</feature>
<comment type="caution">
    <text evidence="2">The sequence shown here is derived from an EMBL/GenBank/DDBJ whole genome shotgun (WGS) entry which is preliminary data.</text>
</comment>
<feature type="region of interest" description="Disordered" evidence="1">
    <location>
        <begin position="1"/>
        <end position="22"/>
    </location>
</feature>
<protein>
    <submittedName>
        <fullName evidence="2">Uncharacterized protein</fullName>
    </submittedName>
</protein>
<dbReference type="AlphaFoldDB" id="A0A9N9V6W4"/>
<gene>
    <name evidence="2" type="ORF">CRHIZ90672A_00019013</name>
</gene>
<evidence type="ECO:0000313" key="3">
    <source>
        <dbReference type="Proteomes" id="UP000696573"/>
    </source>
</evidence>
<dbReference type="Proteomes" id="UP000696573">
    <property type="component" value="Unassembled WGS sequence"/>
</dbReference>
<proteinExistence type="predicted"/>
<organism evidence="2 3">
    <name type="scientific">Clonostachys rhizophaga</name>
    <dbReference type="NCBI Taxonomy" id="160324"/>
    <lineage>
        <taxon>Eukaryota</taxon>
        <taxon>Fungi</taxon>
        <taxon>Dikarya</taxon>
        <taxon>Ascomycota</taxon>
        <taxon>Pezizomycotina</taxon>
        <taxon>Sordariomycetes</taxon>
        <taxon>Hypocreomycetidae</taxon>
        <taxon>Hypocreales</taxon>
        <taxon>Bionectriaceae</taxon>
        <taxon>Clonostachys</taxon>
    </lineage>
</organism>
<reference evidence="2" key="1">
    <citation type="submission" date="2021-10" db="EMBL/GenBank/DDBJ databases">
        <authorList>
            <person name="Piombo E."/>
        </authorList>
    </citation>
    <scope>NUCLEOTIDE SEQUENCE</scope>
</reference>
<evidence type="ECO:0000256" key="1">
    <source>
        <dbReference type="SAM" id="MobiDB-lite"/>
    </source>
</evidence>
<accession>A0A9N9V6W4</accession>
<evidence type="ECO:0000313" key="2">
    <source>
        <dbReference type="EMBL" id="CAH0019651.1"/>
    </source>
</evidence>
<sequence>MEDTSVTITTMEEGREQASASTLDSQDLMDAVQMLCKWCPGYCPIKSLSRKMRSFLALIRIVESQTGLPSQNPPRRLSAQGNIEVYPVSIIAIDSTEAQQRLLALGKGRMSDADVAAFRGKY</sequence>
<dbReference type="EMBL" id="CABFNQ020000591">
    <property type="protein sequence ID" value="CAH0019651.1"/>
    <property type="molecule type" value="Genomic_DNA"/>
</dbReference>